<sequence>MTPTPPSTTPSSNGRSPETHFRVVRKRNRVPLSCYPCRQRKKCDRSHPCSNCVKREGSDSHACSYAAPASRKKNQTQGEPTPDDMQNRIDRLEGLVLSLMHGGANVETTTGSTGPMGSSSSGGVGSNASPSTAETGSSMARTELQHGDTMQDEEESDVDDGLATSLGVLKVDPTKSKHIYLGEEHWHTILLDIAEVKNYFAAHKKDFENSYEQVKRGKPSTAMAPPTLLMGAAPATEVELRAELPPKSTVLTLCGRYFNSMDNAVNIIHAPTFHQQLRNHWQDPSKTPIMWLGLLYSILCLAMLSYHKVGDEPPEWKGRTLELADEYRLRTVQCLIAGDYTKPTEYTVETMMLYAFCEYSSRWDADLGLWLISSLVTRVALRMGYHRDAKWFPTSITPFQAMRRRTWALVRMTDVVFSHQVSLSSMMINEHDCDTELPHNIFDEEFGPDTKVLPPSRPNSEPTPISYMIAKVRLCLELGTILQITGRVKNQVHYDEILRYDAKLREIKAELPPHLKLQPLEGSHDPLTLIIARFNIDILYLKIMCLLHRKYLPRARNNPRYAHSRRSAIEASLETLRHLATLHRESQPNGKLQSIKWYVTSVATKDFLLPAMLIALDLHSDNETHKSGERQNSQSLYFWTREQRQEMIDSLELTIEIWKGLVDISMEAVKASKVLEVMLTTIKSSIRPDEPNSSPEVQMRTGFYGMADSGRLKPEHSAAMTLGLLSSGSTPGMASAFNTVQSPGGTTYGGLDLDLKGPGEVAMGAESSSTLDFATDTLGMDGVQSPLSMFSSMANSGMDFGGNFDWDSFENYAQTANFGGESYQFFSGNADSLQQQQQQQQQQGPGDGSMFYGPDITGSS</sequence>
<evidence type="ECO:0000259" key="5">
    <source>
        <dbReference type="SMART" id="SM00066"/>
    </source>
</evidence>
<gene>
    <name evidence="7" type="ORF">QBC35DRAFT_514807</name>
</gene>
<dbReference type="InterPro" id="IPR050613">
    <property type="entry name" value="Sec_Metabolite_Reg"/>
</dbReference>
<proteinExistence type="predicted"/>
<feature type="compositionally biased region" description="Acidic residues" evidence="4">
    <location>
        <begin position="150"/>
        <end position="159"/>
    </location>
</feature>
<feature type="region of interest" description="Disordered" evidence="4">
    <location>
        <begin position="105"/>
        <end position="159"/>
    </location>
</feature>
<dbReference type="AlphaFoldDB" id="A0AAN6WVM0"/>
<feature type="region of interest" description="Disordered" evidence="4">
    <location>
        <begin position="1"/>
        <end position="24"/>
    </location>
</feature>
<feature type="domain" description="Xylanolytic transcriptional activator regulatory" evidence="6">
    <location>
        <begin position="369"/>
        <end position="444"/>
    </location>
</feature>
<dbReference type="CDD" id="cd00067">
    <property type="entry name" value="GAL4"/>
    <property type="match status" value="1"/>
</dbReference>
<evidence type="ECO:0000256" key="2">
    <source>
        <dbReference type="ARBA" id="ARBA00022723"/>
    </source>
</evidence>
<reference evidence="7" key="2">
    <citation type="submission" date="2023-05" db="EMBL/GenBank/DDBJ databases">
        <authorList>
            <consortium name="Lawrence Berkeley National Laboratory"/>
            <person name="Steindorff A."/>
            <person name="Hensen N."/>
            <person name="Bonometti L."/>
            <person name="Westerberg I."/>
            <person name="Brannstrom I.O."/>
            <person name="Guillou S."/>
            <person name="Cros-Aarteil S."/>
            <person name="Calhoun S."/>
            <person name="Haridas S."/>
            <person name="Kuo A."/>
            <person name="Mondo S."/>
            <person name="Pangilinan J."/>
            <person name="Riley R."/>
            <person name="Labutti K."/>
            <person name="Andreopoulos B."/>
            <person name="Lipzen A."/>
            <person name="Chen C."/>
            <person name="Yanf M."/>
            <person name="Daum C."/>
            <person name="Ng V."/>
            <person name="Clum A."/>
            <person name="Ohm R."/>
            <person name="Martin F."/>
            <person name="Silar P."/>
            <person name="Natvig D."/>
            <person name="Lalanne C."/>
            <person name="Gautier V."/>
            <person name="Ament-Velasquez S.L."/>
            <person name="Kruys A."/>
            <person name="Hutchinson M.I."/>
            <person name="Powell A.J."/>
            <person name="Barry K."/>
            <person name="Miller A.N."/>
            <person name="Grigoriev I.V."/>
            <person name="Debuchy R."/>
            <person name="Gladieux P."/>
            <person name="Thoren M.H."/>
            <person name="Johannesson H."/>
        </authorList>
    </citation>
    <scope>NUCLEOTIDE SEQUENCE</scope>
    <source>
        <strain evidence="7">PSN309</strain>
    </source>
</reference>
<feature type="compositionally biased region" description="Low complexity" evidence="4">
    <location>
        <begin position="834"/>
        <end position="843"/>
    </location>
</feature>
<organism evidence="7 8">
    <name type="scientific">Podospora australis</name>
    <dbReference type="NCBI Taxonomy" id="1536484"/>
    <lineage>
        <taxon>Eukaryota</taxon>
        <taxon>Fungi</taxon>
        <taxon>Dikarya</taxon>
        <taxon>Ascomycota</taxon>
        <taxon>Pezizomycotina</taxon>
        <taxon>Sordariomycetes</taxon>
        <taxon>Sordariomycetidae</taxon>
        <taxon>Sordariales</taxon>
        <taxon>Podosporaceae</taxon>
        <taxon>Podospora</taxon>
    </lineage>
</organism>
<dbReference type="SMART" id="SM00906">
    <property type="entry name" value="Fungal_trans"/>
    <property type="match status" value="1"/>
</dbReference>
<reference evidence="7" key="1">
    <citation type="journal article" date="2023" name="Mol. Phylogenet. Evol.">
        <title>Genome-scale phylogeny and comparative genomics of the fungal order Sordariales.</title>
        <authorList>
            <person name="Hensen N."/>
            <person name="Bonometti L."/>
            <person name="Westerberg I."/>
            <person name="Brannstrom I.O."/>
            <person name="Guillou S."/>
            <person name="Cros-Aarteil S."/>
            <person name="Calhoun S."/>
            <person name="Haridas S."/>
            <person name="Kuo A."/>
            <person name="Mondo S."/>
            <person name="Pangilinan J."/>
            <person name="Riley R."/>
            <person name="LaButti K."/>
            <person name="Andreopoulos B."/>
            <person name="Lipzen A."/>
            <person name="Chen C."/>
            <person name="Yan M."/>
            <person name="Daum C."/>
            <person name="Ng V."/>
            <person name="Clum A."/>
            <person name="Steindorff A."/>
            <person name="Ohm R.A."/>
            <person name="Martin F."/>
            <person name="Silar P."/>
            <person name="Natvig D.O."/>
            <person name="Lalanne C."/>
            <person name="Gautier V."/>
            <person name="Ament-Velasquez S.L."/>
            <person name="Kruys A."/>
            <person name="Hutchinson M.I."/>
            <person name="Powell A.J."/>
            <person name="Barry K."/>
            <person name="Miller A.N."/>
            <person name="Grigoriev I.V."/>
            <person name="Debuchy R."/>
            <person name="Gladieux P."/>
            <person name="Hiltunen Thoren M."/>
            <person name="Johannesson H."/>
        </authorList>
    </citation>
    <scope>NUCLEOTIDE SEQUENCE</scope>
    <source>
        <strain evidence="7">PSN309</strain>
    </source>
</reference>
<comment type="caution">
    <text evidence="7">The sequence shown here is derived from an EMBL/GenBank/DDBJ whole genome shotgun (WGS) entry which is preliminary data.</text>
</comment>
<dbReference type="EMBL" id="MU864389">
    <property type="protein sequence ID" value="KAK4188341.1"/>
    <property type="molecule type" value="Genomic_DNA"/>
</dbReference>
<evidence type="ECO:0000313" key="7">
    <source>
        <dbReference type="EMBL" id="KAK4188341.1"/>
    </source>
</evidence>
<dbReference type="Gene3D" id="4.10.240.10">
    <property type="entry name" value="Zn(2)-C6 fungal-type DNA-binding domain"/>
    <property type="match status" value="1"/>
</dbReference>
<dbReference type="Pfam" id="PF04082">
    <property type="entry name" value="Fungal_trans"/>
    <property type="match status" value="1"/>
</dbReference>
<dbReference type="GO" id="GO:0006351">
    <property type="term" value="P:DNA-templated transcription"/>
    <property type="evidence" value="ECO:0007669"/>
    <property type="project" value="InterPro"/>
</dbReference>
<evidence type="ECO:0000256" key="3">
    <source>
        <dbReference type="ARBA" id="ARBA00023242"/>
    </source>
</evidence>
<accession>A0AAN6WVM0</accession>
<dbReference type="GO" id="GO:0000981">
    <property type="term" value="F:DNA-binding transcription factor activity, RNA polymerase II-specific"/>
    <property type="evidence" value="ECO:0007669"/>
    <property type="project" value="InterPro"/>
</dbReference>
<feature type="compositionally biased region" description="Polar residues" evidence="4">
    <location>
        <begin position="127"/>
        <end position="140"/>
    </location>
</feature>
<dbReference type="InterPro" id="IPR007219">
    <property type="entry name" value="XnlR_reg_dom"/>
</dbReference>
<dbReference type="GO" id="GO:0003677">
    <property type="term" value="F:DNA binding"/>
    <property type="evidence" value="ECO:0007669"/>
    <property type="project" value="InterPro"/>
</dbReference>
<feature type="region of interest" description="Disordered" evidence="4">
    <location>
        <begin position="829"/>
        <end position="860"/>
    </location>
</feature>
<dbReference type="GO" id="GO:0005634">
    <property type="term" value="C:nucleus"/>
    <property type="evidence" value="ECO:0007669"/>
    <property type="project" value="UniProtKB-SubCell"/>
</dbReference>
<feature type="domain" description="Zn(2)-C6 fungal-type" evidence="5">
    <location>
        <begin position="28"/>
        <end position="74"/>
    </location>
</feature>
<protein>
    <submittedName>
        <fullName evidence="7">Fungal-specific transcription factor domain-containing protein</fullName>
    </submittedName>
</protein>
<evidence type="ECO:0000256" key="1">
    <source>
        <dbReference type="ARBA" id="ARBA00004123"/>
    </source>
</evidence>
<dbReference type="CDD" id="cd12148">
    <property type="entry name" value="fungal_TF_MHR"/>
    <property type="match status" value="1"/>
</dbReference>
<feature type="region of interest" description="Disordered" evidence="4">
    <location>
        <begin position="40"/>
        <end position="86"/>
    </location>
</feature>
<dbReference type="GO" id="GO:0008270">
    <property type="term" value="F:zinc ion binding"/>
    <property type="evidence" value="ECO:0007669"/>
    <property type="project" value="InterPro"/>
</dbReference>
<keyword evidence="8" id="KW-1185">Reference proteome</keyword>
<dbReference type="PANTHER" id="PTHR31001">
    <property type="entry name" value="UNCHARACTERIZED TRANSCRIPTIONAL REGULATORY PROTEIN"/>
    <property type="match status" value="1"/>
</dbReference>
<dbReference type="PANTHER" id="PTHR31001:SF49">
    <property type="entry name" value="ZN(II)2CYS6 TRANSCRIPTION FACTOR (EUROFUNG)"/>
    <property type="match status" value="1"/>
</dbReference>
<dbReference type="SUPFAM" id="SSF57701">
    <property type="entry name" value="Zn2/Cys6 DNA-binding domain"/>
    <property type="match status" value="1"/>
</dbReference>
<evidence type="ECO:0000313" key="8">
    <source>
        <dbReference type="Proteomes" id="UP001302126"/>
    </source>
</evidence>
<keyword evidence="2" id="KW-0479">Metal-binding</keyword>
<dbReference type="InterPro" id="IPR036864">
    <property type="entry name" value="Zn2-C6_fun-type_DNA-bd_sf"/>
</dbReference>
<dbReference type="SMART" id="SM00066">
    <property type="entry name" value="GAL4"/>
    <property type="match status" value="1"/>
</dbReference>
<evidence type="ECO:0000256" key="4">
    <source>
        <dbReference type="SAM" id="MobiDB-lite"/>
    </source>
</evidence>
<dbReference type="InterPro" id="IPR001138">
    <property type="entry name" value="Zn2Cys6_DnaBD"/>
</dbReference>
<dbReference type="Proteomes" id="UP001302126">
    <property type="component" value="Unassembled WGS sequence"/>
</dbReference>
<name>A0AAN6WVM0_9PEZI</name>
<keyword evidence="3" id="KW-0539">Nucleus</keyword>
<evidence type="ECO:0000259" key="6">
    <source>
        <dbReference type="SMART" id="SM00906"/>
    </source>
</evidence>
<comment type="subcellular location">
    <subcellularLocation>
        <location evidence="1">Nucleus</location>
    </subcellularLocation>
</comment>
<feature type="compositionally biased region" description="Low complexity" evidence="4">
    <location>
        <begin position="108"/>
        <end position="119"/>
    </location>
</feature>